<evidence type="ECO:0000256" key="7">
    <source>
        <dbReference type="SAM" id="MobiDB-lite"/>
    </source>
</evidence>
<sequence length="4279" mass="481942">MFRKEKQMTNVPGQEYLTESEEQTDSEVYVFPASFAQQRLWILEQWMQGSTVYTMPFVVRLEGRLHLDAWIDSFREIQARHETLRTTFEMEDGQLMQVVAPSAPFDFQIENVMGMSENEQEQQVQKYVAEQLEMPFDLESGPLWRASLIRLKEESNLFVLTMHHIISDGWSIGVLLNELAVLYEAFVHDRPSPLPELEIQYVDYTLWQQESLTDEVLEKQLSYWREQLGSEAPALQLLTDRPRPAVQTHAGAAVSFLVEEELFTDLQALSTQSGTTLYMTLLAAFQALLHRYSGQEEVRVGTPIAGRDRKETAGLIGFFVNTLVMNADFSDDPTFLDLLARVRQTVLGAFAHQNVPFEKLVEELRPDRDASRTPLFQTMFSLQTAPVGELKLSGLTIIPLDFDFKIAKFDLNVTMTEYDNTLGGTIEYNTDLFDAATIERMIDHLKTLLKAITRAPQTNISKLPLLTNEERQHLLAVGNRMAVYERTTIVELFEAQVSRLKDRIAISQEGIELTYEELNSRANRLARRLQQHHTGPNVIIGICAERTIEMIVGLIAILKTGSAYLPLDPSHPVERITSTIEDAQISTLVTHQHLLATLPEQNVKTILFEAADEEQSEQNLGISISPDHLAYVIYTSGSTGKPKGALLTHYNVARLFDRQQFWFDCDEQDVWTLFHSFAFDFSVWEMWGALLFGGKLVIVPHWISRSPHAFFQLLVEEKVTMLSQTPSAFRQLIQAEQEMKTAGDLSLRQVFFGGERLDYEILRPWFDRHGDRSPQLTNLYGITETTVHATYRPLRKEDLEQTAGSVIGRPLSDTRIYVLDDHLQPVPIGLPGELYIGGAGVGLGYLNRAELTQERFIRDPFCADRSEILYRSGDAARLLPTGELEYLGRLDTQVKIRGFRIELGEITSVINQHPDVLESTVIVREDQPGDLRIAAYVVMQPSAQLDVQNLLSFVKIRIPAYMVPSAFVALDQFPLTPNGKVDRRALPAPDANLLRMQRQFVAPSTSIERALTDIWSEVLNIEEIGVSDNFFDLGGHSLLATQVSARLGQQLHLQLPLRDLFEKPTIAELAAHIERLQEGGKRAGESPVEQIPVRSQDAELPLSFAQQRLWLLDQLQDETTAYSMPFALKLSGKLHVDKLFQSLWEMIERHEVLRTRFAEVNDAPIQVIDPPSRTPFTVVDLRGLPSQQQLIERDRLLQAEANTPFDLKAGPLFRCSLLHVEEAEWVLLLNMHHAISDGWSISIFVEEMTTLYKSFTAGKGSPLSPLSIQFADYAIWQHNRLQQGVLAEQMSYWKERLSGELPVLQLPTDYPITTGETTGDYEDLQLTVELTARLHELSKRSGATMFMTVVSALQLLLSRHTGQDDLMIGSPIAGRHHQQTEGLIGLFLNTLVLRSDLSGDPTFEELLGRVRETTLSAYANAEVPFEKLVEELQPERHLYRNPLFDVLINYQNTPQAVIELDSLTIQTLETTEQETKFWLSLFLYEQNDSLQMRMLYRKSLFSSARVAEWMQQLVHLLEQVADDPAAQLSSYSLVTEKSRQLLPDPLQPLEKIAFQPVSDQFRSIAVSLPEQIAVRQGGRSHPYQELATRADSLADALLQMGIKRGDVVAVIGGRSFGLIATMLGVMISGGTLLLIDRALPEARRKSMLDQADVKFVCKLDKHICTTSESHMTLEVDPKTGEPLHPILQREGMILEVQPIAPSDPAYIFFTSGTTGTPKGVLGNHNGLSHFLLWQKDCFDIKPSDRMAQLIHLSFDPVLRDIFLPLISGATLCLPDQEEELGTDELLRWIEREQITVLNTVPSVASVWVTNPPPDVSLRTLRWLFTAGEPLSVALVTRLRETFPQMGNIVNLYGPTETTLAKCFYIVPEEPTQSIQPVGRALPQAQALVLNVRGQLCGIGEQGEVVIRTPYRTNGYLLDSADHTERFRPNHWTFDESDLLYYTGDIGRYRPDGALELLGRLDDQVKIRGVRIQLSEISSTLARHPAVQACAVLDWKEGERAQLAAYAVIQPETNVGERDLRAFLEQELPLAMVPNAFKLLDELPLTANGKVDRSRLPRPRTSDGASETFVAPRTPLEREIASIWSELLNVEQVGIHDHFFALGGHSLLATQMISRMRRSLKVEISLRSLFERPTVASFAALISAQVQTGLDERDWTIPIIERTEKLPLSYAQRRMWLLEQMTGSSPVYTIPILLEVDGALDVQVAERCLQVIVSRHESLRTLFRFESGDGVQIILPQLSIPLHLQKFQAEEQAMSWLQAESSQAFDLAEGPLLRAYAAVLSPEQQILMITMHHIISDIWSIHIFVQEFVELYRSFAEGQAANLPELSVQYADYAMWQTGHLEGSQLVEQLEYWKGQLAGELPVLQLPTDRPRPSTRTYRGGNVSFRVTGERKEALLSLGQEMGTSLYMTLLAVYKTLLYRYSGQDDILVGSPIAGRGREEIEHLIGFFVNTLVLRTDLSDDPTFAELLVRVKKIALDAFAHQDLPFDRLVQEVVTERNPSISPLFQTMFMLQNHPQNVSELQGLSFKRRELDADGAKFDLTLTFVEQPDGLYGTFEYNSDIFDASTIERMVQHLHVLLAAVSRDPDQPISQIDILPAEERHQLLSLWNQTQTEYPADKSIHQLFDEQVALTPDRVAVSFRDQHLTYLELNERANRLAAYLVRKGVDRQAFVGLSLERSLEMVIALLAILKAGGTYVPIDPHDPIERKASILQDAGVELVITNEKWTHDLSDRLTNPPRWICLDLDSSKIAAESAVHRSCDVPSESLAYLVYTSGSTGIPKGVAVSHRAVLRLVLNTEYVRFSSEEVFLQFAPIAFDASTFELWGSLLHGARLVLFPERRASLTELANVIRRERVSTMFLTTALFHQMVEEEAEAFREVRQLLVGGEVLSPAHLNKLRNRAPGCQFIHVYGPTESTTFATSYPVDQDFIGRTVPIGRPIANTTAYVLDSHLQPVPIGVQGELYIGGNGLAQGYLNRPDLTERAFLPHPFLGDREDRLYRTGDIVRYLPDGNLEFCGRVDHQIKIRGFRIEPGEIETVLSQHPALQEQIVIAREAAPGNKVLVAYVVLRDKELCTSQELREFLQERLPEQMIPHAFVLLDALPLTSNGKVDRKALPEPDWSVVGNSGYIAPATPLEEILCGIWSDVLQADSIGTQDDFFERGGHSLSATQVIARIKTAFGVEIPLRALFEAPTVAKLSEHLGHLGTAGAPTAPIQAHLRSDDRNLFPLSFAQQRLWVVDQLVADRSVYNIPFAVRLDGKLDLLALESVLNLIVLRHETLRTRIVERGGQPMQDVVPHRVRALPIIDLTHLSESEREDELLRLARQDRETAFDLRGEELLFRFSLLKMAKDDHVLLLNMHHIISDGWSISIFTSELTALYQAEIGGEKPALQELPIQYADFAVWQREQLQEAEMERQLTYWKKRLSGLNPLELPTDRARPSVQKQSGAVVHFNLSSDLSKGLHAISRRYGVTLYMTLLAGFQALLARYSGQDDISVGTPIAGRTHQQTESLIGFFLNTLVMRTEFDDSLTIAELLDRVREVTLGAYAHQDLPFERLVQEIQPDRDLSRTPLFQTMFLLQNMPRADIELPDLTLRTVQMDSEVAKFDLTLTMEERDDSIFGAMTYSTELFDESTVLRMISHLQILLQEIVNNQEQPISEIALVSEEDRQQLQSGWRAEVIDYGPDRCLHQLFEHQSKLTPDAPALMYRGERMTYRELNARANSLAHTLQQQGVGPEVIVGLCFERSFEMVIATLAVLKAGGAYLPLDPAYPQSRLAYMLSDAIPLLLLTQRSLKETLPPCDQNVWCLDDAPELWSGREEDLDCQASIDNLAYITYTSGSTGHPKGVLAEHRGAVNYLRYVQKTYGISIEDRVLQVASYSFDASVRDLLGPLLAGACVVLTPNEDAKHMPALLQHMSDHQITCVLSVVPTLLQALIQAKRESDASTDSLRLILVSGEVLYGSLVRQAYRSFGPQVQLVNQYGPTECTMTSTYQLLTTKEAERSTIVAGRPIPNSQLYVLDKSMQPVPIGVVGEVYIGGEGLSRGYLNLPEQTASAFLPNPFASAEGERIYRTGDLGRLLPDGALEFLGRKDQQVKLRGQRVELGEIQTSLLDHPQVRDAAVLLRESQLVAYLVVDPDHPFESGSIRRFLQQKLPDSIIPSAFLPLDALPLTSTGKLDRRALPEWKEVLEEQTREMIDPRSPFEEIVADIWKEVLGLERISMSDDFFELGGHSLLATRVVTRIEEALDIRLPLKRLFEKTTAEALANVIEDLLFSEIESADDDDEF</sequence>
<dbReference type="FunFam" id="3.30.559.30:FF:000001">
    <property type="entry name" value="Non-ribosomal peptide synthetase"/>
    <property type="match status" value="1"/>
</dbReference>
<evidence type="ECO:0000256" key="6">
    <source>
        <dbReference type="ARBA" id="ARBA00023194"/>
    </source>
</evidence>
<dbReference type="SMART" id="SM00823">
    <property type="entry name" value="PKS_PP"/>
    <property type="match status" value="4"/>
</dbReference>
<feature type="domain" description="Carrier" evidence="8">
    <location>
        <begin position="3127"/>
        <end position="3202"/>
    </location>
</feature>
<dbReference type="InterPro" id="IPR009081">
    <property type="entry name" value="PP-bd_ACP"/>
</dbReference>
<dbReference type="EMBL" id="CP022657">
    <property type="protein sequence ID" value="ASS75352.1"/>
    <property type="molecule type" value="Genomic_DNA"/>
</dbReference>
<dbReference type="Pfam" id="PF13193">
    <property type="entry name" value="AMP-binding_C"/>
    <property type="match status" value="3"/>
</dbReference>
<dbReference type="PROSITE" id="PS00012">
    <property type="entry name" value="PHOSPHOPANTETHEINE"/>
    <property type="match status" value="3"/>
</dbReference>
<dbReference type="GO" id="GO:0043041">
    <property type="term" value="P:amino acid activation for nonribosomal peptide biosynthetic process"/>
    <property type="evidence" value="ECO:0007669"/>
    <property type="project" value="TreeGrafter"/>
</dbReference>
<dbReference type="NCBIfam" id="TIGR01733">
    <property type="entry name" value="AA-adenyl-dom"/>
    <property type="match status" value="4"/>
</dbReference>
<evidence type="ECO:0000313" key="9">
    <source>
        <dbReference type="EMBL" id="ASS75352.1"/>
    </source>
</evidence>
<dbReference type="GO" id="GO:0044550">
    <property type="term" value="P:secondary metabolite biosynthetic process"/>
    <property type="evidence" value="ECO:0007669"/>
    <property type="project" value="UniProtKB-ARBA"/>
</dbReference>
<feature type="region of interest" description="Disordered" evidence="7">
    <location>
        <begin position="1"/>
        <end position="20"/>
    </location>
</feature>
<evidence type="ECO:0000256" key="5">
    <source>
        <dbReference type="ARBA" id="ARBA00022598"/>
    </source>
</evidence>
<keyword evidence="5" id="KW-0436">Ligase</keyword>
<dbReference type="OrthoDB" id="9765680at2"/>
<dbReference type="Gene3D" id="2.30.38.10">
    <property type="entry name" value="Luciferase, Domain 3"/>
    <property type="match status" value="2"/>
</dbReference>
<dbReference type="InterPro" id="IPR025110">
    <property type="entry name" value="AMP-bd_C"/>
</dbReference>
<dbReference type="GO" id="GO:0008610">
    <property type="term" value="P:lipid biosynthetic process"/>
    <property type="evidence" value="ECO:0007669"/>
    <property type="project" value="UniProtKB-ARBA"/>
</dbReference>
<dbReference type="GO" id="GO:0016874">
    <property type="term" value="F:ligase activity"/>
    <property type="evidence" value="ECO:0007669"/>
    <property type="project" value="UniProtKB-KW"/>
</dbReference>
<feature type="domain" description="Carrier" evidence="8">
    <location>
        <begin position="4191"/>
        <end position="4266"/>
    </location>
</feature>
<dbReference type="Pfam" id="PF00501">
    <property type="entry name" value="AMP-binding"/>
    <property type="match status" value="4"/>
</dbReference>
<evidence type="ECO:0000256" key="1">
    <source>
        <dbReference type="ARBA" id="ARBA00001957"/>
    </source>
</evidence>
<reference evidence="9 10" key="1">
    <citation type="journal article" date="2015" name="Int. J. Syst. Evol. Microbiol.">
        <title>Tumebacillus algifaecis sp. nov., isolated from decomposing algal scum.</title>
        <authorList>
            <person name="Wu Y.F."/>
            <person name="Zhang B."/>
            <person name="Xing P."/>
            <person name="Wu Q.L."/>
            <person name="Liu S.J."/>
        </authorList>
    </citation>
    <scope>NUCLEOTIDE SEQUENCE [LARGE SCALE GENOMIC DNA]</scope>
    <source>
        <strain evidence="9 10">THMBR28</strain>
    </source>
</reference>
<dbReference type="FunFam" id="1.10.1200.10:FF:000016">
    <property type="entry name" value="Non-ribosomal peptide synthase"/>
    <property type="match status" value="2"/>
</dbReference>
<dbReference type="Gene3D" id="1.10.1200.10">
    <property type="entry name" value="ACP-like"/>
    <property type="match status" value="4"/>
</dbReference>
<dbReference type="InterPro" id="IPR020845">
    <property type="entry name" value="AMP-binding_CS"/>
</dbReference>
<dbReference type="SUPFAM" id="SSF47336">
    <property type="entry name" value="ACP-like"/>
    <property type="match status" value="4"/>
</dbReference>
<dbReference type="FunFam" id="3.40.50.12780:FF:000012">
    <property type="entry name" value="Non-ribosomal peptide synthetase"/>
    <property type="match status" value="3"/>
</dbReference>
<dbReference type="Gene3D" id="3.30.300.30">
    <property type="match status" value="4"/>
</dbReference>
<dbReference type="PANTHER" id="PTHR45527">
    <property type="entry name" value="NONRIBOSOMAL PEPTIDE SYNTHETASE"/>
    <property type="match status" value="1"/>
</dbReference>
<dbReference type="GO" id="GO:0005829">
    <property type="term" value="C:cytosol"/>
    <property type="evidence" value="ECO:0007669"/>
    <property type="project" value="TreeGrafter"/>
</dbReference>
<dbReference type="Proteomes" id="UP000214688">
    <property type="component" value="Chromosome"/>
</dbReference>
<dbReference type="NCBIfam" id="NF003417">
    <property type="entry name" value="PRK04813.1"/>
    <property type="match status" value="4"/>
</dbReference>
<keyword evidence="4" id="KW-0597">Phosphoprotein</keyword>
<dbReference type="InterPro" id="IPR045851">
    <property type="entry name" value="AMP-bd_C_sf"/>
</dbReference>
<accession>A0A223D188</accession>
<dbReference type="FunFam" id="2.30.38.10:FF:000001">
    <property type="entry name" value="Non-ribosomal peptide synthetase PvdI"/>
    <property type="match status" value="2"/>
</dbReference>
<dbReference type="KEGG" id="tab:CIG75_10350"/>
<dbReference type="InterPro" id="IPR001242">
    <property type="entry name" value="Condensation_dom"/>
</dbReference>
<feature type="domain" description="Carrier" evidence="8">
    <location>
        <begin position="2070"/>
        <end position="2145"/>
    </location>
</feature>
<keyword evidence="6" id="KW-0045">Antibiotic biosynthesis</keyword>
<dbReference type="Gene3D" id="3.40.50.12780">
    <property type="entry name" value="N-terminal domain of ligase-like"/>
    <property type="match status" value="2"/>
</dbReference>
<dbReference type="CDD" id="cd17643">
    <property type="entry name" value="A_NRPS_Cytc1-like"/>
    <property type="match status" value="1"/>
</dbReference>
<dbReference type="FunFam" id="3.40.50.980:FF:000002">
    <property type="entry name" value="Enterobactin synthetase component F"/>
    <property type="match status" value="1"/>
</dbReference>
<dbReference type="InterPro" id="IPR020806">
    <property type="entry name" value="PKS_PP-bd"/>
</dbReference>
<gene>
    <name evidence="9" type="ORF">CIG75_10350</name>
</gene>
<dbReference type="InterPro" id="IPR000873">
    <property type="entry name" value="AMP-dep_synth/lig_dom"/>
</dbReference>
<dbReference type="PANTHER" id="PTHR45527:SF1">
    <property type="entry name" value="FATTY ACID SYNTHASE"/>
    <property type="match status" value="1"/>
</dbReference>
<dbReference type="Pfam" id="PF00668">
    <property type="entry name" value="Condensation"/>
    <property type="match status" value="4"/>
</dbReference>
<dbReference type="InterPro" id="IPR006162">
    <property type="entry name" value="Ppantetheine_attach_site"/>
</dbReference>
<dbReference type="InterPro" id="IPR036736">
    <property type="entry name" value="ACP-like_sf"/>
</dbReference>
<proteinExistence type="inferred from homology"/>
<dbReference type="Gene3D" id="3.30.559.30">
    <property type="entry name" value="Nonribosomal peptide synthetase, condensation domain"/>
    <property type="match status" value="4"/>
</dbReference>
<dbReference type="InterPro" id="IPR023213">
    <property type="entry name" value="CAT-like_dom_sf"/>
</dbReference>
<evidence type="ECO:0000256" key="3">
    <source>
        <dbReference type="ARBA" id="ARBA00022450"/>
    </source>
</evidence>
<dbReference type="GO" id="GO:0031177">
    <property type="term" value="F:phosphopantetheine binding"/>
    <property type="evidence" value="ECO:0007669"/>
    <property type="project" value="InterPro"/>
</dbReference>
<name>A0A223D188_9BACL</name>
<dbReference type="FunFam" id="3.30.559.10:FF:000012">
    <property type="entry name" value="Non-ribosomal peptide synthetase"/>
    <property type="match status" value="2"/>
</dbReference>
<dbReference type="Gene3D" id="3.40.50.980">
    <property type="match status" value="4"/>
</dbReference>
<dbReference type="FunFam" id="3.40.50.980:FF:000001">
    <property type="entry name" value="Non-ribosomal peptide synthetase"/>
    <property type="match status" value="2"/>
</dbReference>
<feature type="domain" description="Carrier" evidence="8">
    <location>
        <begin position="1002"/>
        <end position="1077"/>
    </location>
</feature>
<dbReference type="FunFam" id="3.30.300.30:FF:000010">
    <property type="entry name" value="Enterobactin synthetase component F"/>
    <property type="match status" value="2"/>
</dbReference>
<dbReference type="CDD" id="cd05930">
    <property type="entry name" value="A_NRPS"/>
    <property type="match status" value="2"/>
</dbReference>
<evidence type="ECO:0000256" key="4">
    <source>
        <dbReference type="ARBA" id="ARBA00022553"/>
    </source>
</evidence>
<keyword evidence="3" id="KW-0596">Phosphopantetheine</keyword>
<dbReference type="FunFam" id="1.10.1200.10:FF:000005">
    <property type="entry name" value="Nonribosomal peptide synthetase 1"/>
    <property type="match status" value="2"/>
</dbReference>
<dbReference type="GO" id="GO:0072330">
    <property type="term" value="P:monocarboxylic acid biosynthetic process"/>
    <property type="evidence" value="ECO:0007669"/>
    <property type="project" value="UniProtKB-ARBA"/>
</dbReference>
<dbReference type="GO" id="GO:0017000">
    <property type="term" value="P:antibiotic biosynthetic process"/>
    <property type="evidence" value="ECO:0007669"/>
    <property type="project" value="UniProtKB-KW"/>
</dbReference>
<dbReference type="InterPro" id="IPR010071">
    <property type="entry name" value="AA_adenyl_dom"/>
</dbReference>
<evidence type="ECO:0000313" key="10">
    <source>
        <dbReference type="Proteomes" id="UP000214688"/>
    </source>
</evidence>
<dbReference type="Gene3D" id="3.30.559.10">
    <property type="entry name" value="Chloramphenicol acetyltransferase-like domain"/>
    <property type="match status" value="4"/>
</dbReference>
<dbReference type="CDD" id="cd19531">
    <property type="entry name" value="LCL_NRPS-like"/>
    <property type="match status" value="4"/>
</dbReference>
<organism evidence="9 10">
    <name type="scientific">Tumebacillus algifaecis</name>
    <dbReference type="NCBI Taxonomy" id="1214604"/>
    <lineage>
        <taxon>Bacteria</taxon>
        <taxon>Bacillati</taxon>
        <taxon>Bacillota</taxon>
        <taxon>Bacilli</taxon>
        <taxon>Bacillales</taxon>
        <taxon>Alicyclobacillaceae</taxon>
        <taxon>Tumebacillus</taxon>
    </lineage>
</organism>
<protein>
    <recommendedName>
        <fullName evidence="8">Carrier domain-containing protein</fullName>
    </recommendedName>
</protein>
<evidence type="ECO:0000259" key="8">
    <source>
        <dbReference type="PROSITE" id="PS50075"/>
    </source>
</evidence>
<dbReference type="InterPro" id="IPR042099">
    <property type="entry name" value="ANL_N_sf"/>
</dbReference>
<dbReference type="Pfam" id="PF00550">
    <property type="entry name" value="PP-binding"/>
    <property type="match status" value="4"/>
</dbReference>
<dbReference type="SUPFAM" id="SSF56801">
    <property type="entry name" value="Acetyl-CoA synthetase-like"/>
    <property type="match status" value="4"/>
</dbReference>
<comment type="cofactor">
    <cofactor evidence="1">
        <name>pantetheine 4'-phosphate</name>
        <dbReference type="ChEBI" id="CHEBI:47942"/>
    </cofactor>
</comment>
<dbReference type="PROSITE" id="PS00455">
    <property type="entry name" value="AMP_BINDING"/>
    <property type="match status" value="4"/>
</dbReference>
<evidence type="ECO:0000256" key="2">
    <source>
        <dbReference type="ARBA" id="ARBA00006432"/>
    </source>
</evidence>
<dbReference type="PROSITE" id="PS50075">
    <property type="entry name" value="CARRIER"/>
    <property type="match status" value="4"/>
</dbReference>
<dbReference type="SUPFAM" id="SSF52777">
    <property type="entry name" value="CoA-dependent acyltransferases"/>
    <property type="match status" value="8"/>
</dbReference>
<dbReference type="CDD" id="cd12117">
    <property type="entry name" value="A_NRPS_Srf_like"/>
    <property type="match status" value="1"/>
</dbReference>
<keyword evidence="10" id="KW-1185">Reference proteome</keyword>
<comment type="similarity">
    <text evidence="2">Belongs to the ATP-dependent AMP-binding enzyme family.</text>
</comment>